<accession>A0A5C2S518</accession>
<keyword evidence="3" id="KW-1185">Reference proteome</keyword>
<evidence type="ECO:0000256" key="1">
    <source>
        <dbReference type="SAM" id="Phobius"/>
    </source>
</evidence>
<keyword evidence="1" id="KW-1133">Transmembrane helix</keyword>
<proteinExistence type="predicted"/>
<dbReference type="EMBL" id="ML122277">
    <property type="protein sequence ID" value="RPD58069.1"/>
    <property type="molecule type" value="Genomic_DNA"/>
</dbReference>
<dbReference type="Proteomes" id="UP000313359">
    <property type="component" value="Unassembled WGS sequence"/>
</dbReference>
<keyword evidence="1" id="KW-0472">Membrane</keyword>
<keyword evidence="1" id="KW-0812">Transmembrane</keyword>
<evidence type="ECO:0000313" key="3">
    <source>
        <dbReference type="Proteomes" id="UP000313359"/>
    </source>
</evidence>
<gene>
    <name evidence="2" type="ORF">L227DRAFT_195892</name>
</gene>
<dbReference type="AlphaFoldDB" id="A0A5C2S518"/>
<sequence>MRCHCSRMCGPVRILQSARLSSEPSPRSHCTTHLADTPRRDILAWLGIMSSCIEAELLFFVRFWSLHTSKLVSNVAIIHHPCVMKTLLWLGCFGSSHHGPRPFVTNRRHAVNTNRGLRGDYRRSLRRAIPLPALQLCARLGYGVRARMVLFDSSDYVLHVNTNVVQLYATGDHLHTRRRRSKRLVVAAHPSHPRKRCRSCNAGPWDPSRCCSPRRLPG</sequence>
<evidence type="ECO:0000313" key="2">
    <source>
        <dbReference type="EMBL" id="RPD58069.1"/>
    </source>
</evidence>
<protein>
    <submittedName>
        <fullName evidence="2">Uncharacterized protein</fullName>
    </submittedName>
</protein>
<feature type="transmembrane region" description="Helical" evidence="1">
    <location>
        <begin position="42"/>
        <end position="61"/>
    </location>
</feature>
<reference evidence="2" key="1">
    <citation type="journal article" date="2018" name="Genome Biol. Evol.">
        <title>Genomics and development of Lentinus tigrinus, a white-rot wood-decaying mushroom with dimorphic fruiting bodies.</title>
        <authorList>
            <person name="Wu B."/>
            <person name="Xu Z."/>
            <person name="Knudson A."/>
            <person name="Carlson A."/>
            <person name="Chen N."/>
            <person name="Kovaka S."/>
            <person name="LaButti K."/>
            <person name="Lipzen A."/>
            <person name="Pennachio C."/>
            <person name="Riley R."/>
            <person name="Schakwitz W."/>
            <person name="Umezawa K."/>
            <person name="Ohm R.A."/>
            <person name="Grigoriev I.V."/>
            <person name="Nagy L.G."/>
            <person name="Gibbons J."/>
            <person name="Hibbett D."/>
        </authorList>
    </citation>
    <scope>NUCLEOTIDE SEQUENCE [LARGE SCALE GENOMIC DNA]</scope>
    <source>
        <strain evidence="2">ALCF2SS1-6</strain>
    </source>
</reference>
<name>A0A5C2S518_9APHY</name>
<organism evidence="2 3">
    <name type="scientific">Lentinus tigrinus ALCF2SS1-6</name>
    <dbReference type="NCBI Taxonomy" id="1328759"/>
    <lineage>
        <taxon>Eukaryota</taxon>
        <taxon>Fungi</taxon>
        <taxon>Dikarya</taxon>
        <taxon>Basidiomycota</taxon>
        <taxon>Agaricomycotina</taxon>
        <taxon>Agaricomycetes</taxon>
        <taxon>Polyporales</taxon>
        <taxon>Polyporaceae</taxon>
        <taxon>Lentinus</taxon>
    </lineage>
</organism>